<dbReference type="Proteomes" id="UP001408594">
    <property type="component" value="Unassembled WGS sequence"/>
</dbReference>
<dbReference type="Pfam" id="PF13480">
    <property type="entry name" value="Acetyltransf_6"/>
    <property type="match status" value="1"/>
</dbReference>
<dbReference type="RefSeq" id="WP_345548926.1">
    <property type="nucleotide sequence ID" value="NZ_BAABRT010000004.1"/>
</dbReference>
<feature type="region of interest" description="Disordered" evidence="1">
    <location>
        <begin position="1"/>
        <end position="33"/>
    </location>
</feature>
<evidence type="ECO:0000313" key="3">
    <source>
        <dbReference type="EMBL" id="GAA5524161.1"/>
    </source>
</evidence>
<keyword evidence="4" id="KW-1185">Reference proteome</keyword>
<evidence type="ECO:0000256" key="1">
    <source>
        <dbReference type="SAM" id="MobiDB-lite"/>
    </source>
</evidence>
<evidence type="ECO:0000313" key="4">
    <source>
        <dbReference type="Proteomes" id="UP001408594"/>
    </source>
</evidence>
<protein>
    <recommendedName>
        <fullName evidence="2">BioF2-like acetyltransferase domain-containing protein</fullName>
    </recommendedName>
</protein>
<organism evidence="3 4">
    <name type="scientific">Microbulbifer aestuariivivens</name>
    <dbReference type="NCBI Taxonomy" id="1908308"/>
    <lineage>
        <taxon>Bacteria</taxon>
        <taxon>Pseudomonadati</taxon>
        <taxon>Pseudomonadota</taxon>
        <taxon>Gammaproteobacteria</taxon>
        <taxon>Cellvibrionales</taxon>
        <taxon>Microbulbiferaceae</taxon>
        <taxon>Microbulbifer</taxon>
    </lineage>
</organism>
<reference evidence="3 4" key="1">
    <citation type="submission" date="2024-02" db="EMBL/GenBank/DDBJ databases">
        <title>Microbulbifer aestuariivivens NBRC 112533.</title>
        <authorList>
            <person name="Ichikawa N."/>
            <person name="Katano-Makiyama Y."/>
            <person name="Hidaka K."/>
        </authorList>
    </citation>
    <scope>NUCLEOTIDE SEQUENCE [LARGE SCALE GENOMIC DNA]</scope>
    <source>
        <strain evidence="3 4">NBRC 112533</strain>
    </source>
</reference>
<accession>A0ABP9WLT3</accession>
<evidence type="ECO:0000259" key="2">
    <source>
        <dbReference type="Pfam" id="PF13480"/>
    </source>
</evidence>
<feature type="domain" description="BioF2-like acetyltransferase" evidence="2">
    <location>
        <begin position="201"/>
        <end position="346"/>
    </location>
</feature>
<dbReference type="InterPro" id="IPR038740">
    <property type="entry name" value="BioF2-like_GNAT_dom"/>
</dbReference>
<sequence length="405" mass="44536">MEAPIAHRSADRTSPQTTTHSFHTHTFPQVGNDRESARALLECWSTTRDSDAPGSIDSDASFFLPFLSAREGEHHPNVVLWRQGQQAAGILVGRRSFERPRLSIGPFKVPMPRLRTLEIAYGGLEAASAEVASLQADYLRELLQTKAVDCISVHHLPLASEIGSALYGGLREPGDGNPLVAGQWFAELTDAEGKALVSNSAKTRSSFRRKDRKLEQAFGGAVEIHECRRPAEVGAFIEAAADIGGRSYQGKIGVGVQSTHHWHTVLRILAANGYLRGYLLKAAGKPVAYAVGPAKGNTFTLMATSFLPEYRQQAPGAYLIRRMIERLQAEGLRWLDFGFGDAPYKELHGTWRREIATLHLYSHTPAARVARALDALVKGVDRGSRRILQRTGLYGRARKLLLRGD</sequence>
<dbReference type="EMBL" id="BAABRT010000004">
    <property type="protein sequence ID" value="GAA5524161.1"/>
    <property type="molecule type" value="Genomic_DNA"/>
</dbReference>
<feature type="compositionally biased region" description="Low complexity" evidence="1">
    <location>
        <begin position="13"/>
        <end position="29"/>
    </location>
</feature>
<proteinExistence type="predicted"/>
<dbReference type="InterPro" id="IPR016181">
    <property type="entry name" value="Acyl_CoA_acyltransferase"/>
</dbReference>
<comment type="caution">
    <text evidence="3">The sequence shown here is derived from an EMBL/GenBank/DDBJ whole genome shotgun (WGS) entry which is preliminary data.</text>
</comment>
<dbReference type="Gene3D" id="3.40.630.30">
    <property type="match status" value="1"/>
</dbReference>
<dbReference type="SUPFAM" id="SSF55729">
    <property type="entry name" value="Acyl-CoA N-acyltransferases (Nat)"/>
    <property type="match status" value="1"/>
</dbReference>
<name>A0ABP9WLT3_9GAMM</name>
<gene>
    <name evidence="3" type="ORF">Maes01_00715</name>
</gene>